<feature type="compositionally biased region" description="Gly residues" evidence="4">
    <location>
        <begin position="23"/>
        <end position="34"/>
    </location>
</feature>
<dbReference type="Gene3D" id="1.10.510.10">
    <property type="entry name" value="Transferase(Phosphotransferase) domain 1"/>
    <property type="match status" value="1"/>
</dbReference>
<evidence type="ECO:0000256" key="4">
    <source>
        <dbReference type="SAM" id="MobiDB-lite"/>
    </source>
</evidence>
<dbReference type="InterPro" id="IPR000719">
    <property type="entry name" value="Prot_kinase_dom"/>
</dbReference>
<keyword evidence="7" id="KW-1185">Reference proteome</keyword>
<dbReference type="Pfam" id="PF00069">
    <property type="entry name" value="Pkinase"/>
    <property type="match status" value="1"/>
</dbReference>
<dbReference type="InterPro" id="IPR011009">
    <property type="entry name" value="Kinase-like_dom_sf"/>
</dbReference>
<feature type="region of interest" description="Disordered" evidence="4">
    <location>
        <begin position="126"/>
        <end position="174"/>
    </location>
</feature>
<dbReference type="InParanoid" id="D7FWL9"/>
<evidence type="ECO:0000313" key="6">
    <source>
        <dbReference type="EMBL" id="CBJ32107.1"/>
    </source>
</evidence>
<feature type="region of interest" description="Disordered" evidence="4">
    <location>
        <begin position="1018"/>
        <end position="1095"/>
    </location>
</feature>
<feature type="region of interest" description="Disordered" evidence="4">
    <location>
        <begin position="1107"/>
        <end position="1146"/>
    </location>
</feature>
<feature type="compositionally biased region" description="Basic and acidic residues" evidence="4">
    <location>
        <begin position="134"/>
        <end position="143"/>
    </location>
</feature>
<dbReference type="PROSITE" id="PS00107">
    <property type="entry name" value="PROTEIN_KINASE_ATP"/>
    <property type="match status" value="1"/>
</dbReference>
<feature type="compositionally biased region" description="Basic and acidic residues" evidence="4">
    <location>
        <begin position="39"/>
        <end position="49"/>
    </location>
</feature>
<dbReference type="InterPro" id="IPR017441">
    <property type="entry name" value="Protein_kinase_ATP_BS"/>
</dbReference>
<protein>
    <recommendedName>
        <fullName evidence="5">Protein kinase domain-containing protein</fullName>
    </recommendedName>
</protein>
<dbReference type="OrthoDB" id="4062651at2759"/>
<gene>
    <name evidence="6" type="ORF">Esi_0308_0025</name>
</gene>
<dbReference type="EMBL" id="FN649748">
    <property type="protein sequence ID" value="CBJ32107.1"/>
    <property type="molecule type" value="Genomic_DNA"/>
</dbReference>
<dbReference type="GO" id="GO:0005524">
    <property type="term" value="F:ATP binding"/>
    <property type="evidence" value="ECO:0007669"/>
    <property type="project" value="UniProtKB-UniRule"/>
</dbReference>
<dbReference type="InterPro" id="IPR008271">
    <property type="entry name" value="Ser/Thr_kinase_AS"/>
</dbReference>
<feature type="binding site" evidence="3">
    <location>
        <position position="472"/>
    </location>
    <ligand>
        <name>ATP</name>
        <dbReference type="ChEBI" id="CHEBI:30616"/>
    </ligand>
</feature>
<evidence type="ECO:0000256" key="2">
    <source>
        <dbReference type="ARBA" id="ARBA00022840"/>
    </source>
</evidence>
<keyword evidence="1 3" id="KW-0547">Nucleotide-binding</keyword>
<dbReference type="SUPFAM" id="SSF56112">
    <property type="entry name" value="Protein kinase-like (PK-like)"/>
    <property type="match status" value="1"/>
</dbReference>
<evidence type="ECO:0000259" key="5">
    <source>
        <dbReference type="PROSITE" id="PS50011"/>
    </source>
</evidence>
<dbReference type="PROSITE" id="PS00108">
    <property type="entry name" value="PROTEIN_KINASE_ST"/>
    <property type="match status" value="1"/>
</dbReference>
<reference evidence="6 7" key="1">
    <citation type="journal article" date="2010" name="Nature">
        <title>The Ectocarpus genome and the independent evolution of multicellularity in brown algae.</title>
        <authorList>
            <person name="Cock J.M."/>
            <person name="Sterck L."/>
            <person name="Rouze P."/>
            <person name="Scornet D."/>
            <person name="Allen A.E."/>
            <person name="Amoutzias G."/>
            <person name="Anthouard V."/>
            <person name="Artiguenave F."/>
            <person name="Aury J.M."/>
            <person name="Badger J.H."/>
            <person name="Beszteri B."/>
            <person name="Billiau K."/>
            <person name="Bonnet E."/>
            <person name="Bothwell J.H."/>
            <person name="Bowler C."/>
            <person name="Boyen C."/>
            <person name="Brownlee C."/>
            <person name="Carrano C.J."/>
            <person name="Charrier B."/>
            <person name="Cho G.Y."/>
            <person name="Coelho S.M."/>
            <person name="Collen J."/>
            <person name="Corre E."/>
            <person name="Da Silva C."/>
            <person name="Delage L."/>
            <person name="Delaroque N."/>
            <person name="Dittami S.M."/>
            <person name="Doulbeau S."/>
            <person name="Elias M."/>
            <person name="Farnham G."/>
            <person name="Gachon C.M."/>
            <person name="Gschloessl B."/>
            <person name="Heesch S."/>
            <person name="Jabbari K."/>
            <person name="Jubin C."/>
            <person name="Kawai H."/>
            <person name="Kimura K."/>
            <person name="Kloareg B."/>
            <person name="Kupper F.C."/>
            <person name="Lang D."/>
            <person name="Le Bail A."/>
            <person name="Leblanc C."/>
            <person name="Lerouge P."/>
            <person name="Lohr M."/>
            <person name="Lopez P.J."/>
            <person name="Martens C."/>
            <person name="Maumus F."/>
            <person name="Michel G."/>
            <person name="Miranda-Saavedra D."/>
            <person name="Morales J."/>
            <person name="Moreau H."/>
            <person name="Motomura T."/>
            <person name="Nagasato C."/>
            <person name="Napoli C.A."/>
            <person name="Nelson D.R."/>
            <person name="Nyvall-Collen P."/>
            <person name="Peters A.F."/>
            <person name="Pommier C."/>
            <person name="Potin P."/>
            <person name="Poulain J."/>
            <person name="Quesneville H."/>
            <person name="Read B."/>
            <person name="Rensing S.A."/>
            <person name="Ritter A."/>
            <person name="Rousvoal S."/>
            <person name="Samanta M."/>
            <person name="Samson G."/>
            <person name="Schroeder D.C."/>
            <person name="Segurens B."/>
            <person name="Strittmatter M."/>
            <person name="Tonon T."/>
            <person name="Tregear J.W."/>
            <person name="Valentin K."/>
            <person name="von Dassow P."/>
            <person name="Yamagishi T."/>
            <person name="Van de Peer Y."/>
            <person name="Wincker P."/>
        </authorList>
    </citation>
    <scope>NUCLEOTIDE SEQUENCE [LARGE SCALE GENOMIC DNA]</scope>
    <source>
        <strain evidence="7">Ec32 / CCAP1310/4</strain>
    </source>
</reference>
<feature type="compositionally biased region" description="Polar residues" evidence="4">
    <location>
        <begin position="876"/>
        <end position="885"/>
    </location>
</feature>
<keyword evidence="2 3" id="KW-0067">ATP-binding</keyword>
<dbReference type="SMART" id="SM00220">
    <property type="entry name" value="S_TKc"/>
    <property type="match status" value="1"/>
</dbReference>
<feature type="region of interest" description="Disordered" evidence="4">
    <location>
        <begin position="849"/>
        <end position="889"/>
    </location>
</feature>
<feature type="region of interest" description="Disordered" evidence="4">
    <location>
        <begin position="1192"/>
        <end position="1212"/>
    </location>
</feature>
<evidence type="ECO:0000313" key="7">
    <source>
        <dbReference type="Proteomes" id="UP000002630"/>
    </source>
</evidence>
<dbReference type="Proteomes" id="UP000002630">
    <property type="component" value="Linkage Group LG23"/>
</dbReference>
<dbReference type="EMBL" id="FN648496">
    <property type="protein sequence ID" value="CBJ32107.1"/>
    <property type="molecule type" value="Genomic_DNA"/>
</dbReference>
<sequence>MLVKAGMMAVISPRATVADDENGSGGGSGSGSGFGNPPPEKHGRGEMRRPPGLVVAPGEGVTMRRPPGLVAPGKGVTNIYPPRLVVPRGGDGVGDCRESGYRRSLMSPLREAVEVSLGGRRVKMMVSTHPLSTRPEDVGHGGRTDWGSPPKPQRRQSSPPQTGTKNTEAAREAAAREGCGRAVGCLTVAAGATPAGAAGAGGGDSFCAGGGFSDNRGTGCGNAGHGDRKPPTIPVLQHTADAMQKQEVPVQADRLLSLPRATVAAAATAASGGDAGVDCAQAGEQSATSIRRRVEAPQIRKLREERRVLCVLMRYRLEISAENLRGLDRVILASEARRAVVNAEVKAATEVFRRDMAEANRFRLEAEACKAALAEVAVIPSVPANSIARGVYGDWFHGREFKRFVAKTRERYGDGSDELFVATDVVSQQHRARNGGEGGSVWAVGVKELGQGTFGIVTRLDVLTLGKSYAAKEFKDQGEGGDNGSWMRGCAQAGLLTEMIVHNSMPPHANIAGPSAMDDRDKDSLVVFYDLAVDDFHGYATGQVLASPGVLMRLLSDMARGLEHLGRHGVSHNDVKPGNMLVFQDSGVLVAKVTDLGCALAHGDMRRGQGTIGGQVPEGMMSREVACEPSQDVFALAHMVLLTLTKDEWKSSNMWFSQAVQTDGDKEIASTMEARNASVASKHHFMDEVTLRNQIDPRARAALLNPEHLYDGLTDGVKEKVVILLAKALSPDPTKRPPMAEMLAELDDMNECLLEIETRGVILAATAAVAGEGPSRTVSTDAGTGGVADDHGAPHPPPPLPATLEAVSGAFEGRGSAVPQQVAAVAGVNVIPSIFPEVAVGPAVSRETADGSAAAEEEEGGGGGRSALAPLATPATDVQRSTVSRPLQEGSVPVLGVVSGGIPSHNGRSGGDHHVVPVASTASVVQSEVVTGGSAAVMPVSAGAGGGVAVTAAVGGGRRVVDSQARLLQHPARRRSPRTGDVAAAGRVVRAKGGRGTGLVPRALAVNDAAPYVVGGGDGGGLRTSHHSNRLPAGPAPRRSTTRRNAAGGARMDAGRVTNSHRATNTARGGVPPFAHRQLPLQPPRSPRPGQDECLPRWAPQRQQEPRIFFFPPPGTPPPTPRRRAACMGAPPPPRRGEQPGAAAPAPAVPGIPAAPAVVGRGGSRCRTLSVLPFGVLDKADAPGWICRGRKSRRVPPAPSPGAVATGTTTFDLPRPELPATKGSTKAVTIMGSLEASSWRRGWFCRLSDRANVGYRDK</sequence>
<dbReference type="PANTHER" id="PTHR44329">
    <property type="entry name" value="SERINE/THREONINE-PROTEIN KINASE TNNI3K-RELATED"/>
    <property type="match status" value="1"/>
</dbReference>
<proteinExistence type="predicted"/>
<dbReference type="InterPro" id="IPR051681">
    <property type="entry name" value="Ser/Thr_Kinases-Pseudokinases"/>
</dbReference>
<feature type="domain" description="Protein kinase" evidence="5">
    <location>
        <begin position="443"/>
        <end position="753"/>
    </location>
</feature>
<evidence type="ECO:0000256" key="1">
    <source>
        <dbReference type="ARBA" id="ARBA00022741"/>
    </source>
</evidence>
<dbReference type="PROSITE" id="PS50011">
    <property type="entry name" value="PROTEIN_KINASE_DOM"/>
    <property type="match status" value="1"/>
</dbReference>
<organism evidence="6 7">
    <name type="scientific">Ectocarpus siliculosus</name>
    <name type="common">Brown alga</name>
    <name type="synonym">Conferva siliculosa</name>
    <dbReference type="NCBI Taxonomy" id="2880"/>
    <lineage>
        <taxon>Eukaryota</taxon>
        <taxon>Sar</taxon>
        <taxon>Stramenopiles</taxon>
        <taxon>Ochrophyta</taxon>
        <taxon>PX clade</taxon>
        <taxon>Phaeophyceae</taxon>
        <taxon>Ectocarpales</taxon>
        <taxon>Ectocarpaceae</taxon>
        <taxon>Ectocarpus</taxon>
    </lineage>
</organism>
<dbReference type="AlphaFoldDB" id="D7FWL9"/>
<dbReference type="GO" id="GO:0004674">
    <property type="term" value="F:protein serine/threonine kinase activity"/>
    <property type="evidence" value="ECO:0007669"/>
    <property type="project" value="TreeGrafter"/>
</dbReference>
<accession>D7FWL9</accession>
<feature type="compositionally biased region" description="Pro residues" evidence="4">
    <location>
        <begin position="1111"/>
        <end position="1120"/>
    </location>
</feature>
<feature type="compositionally biased region" description="Polar residues" evidence="4">
    <location>
        <begin position="1057"/>
        <end position="1067"/>
    </location>
</feature>
<feature type="region of interest" description="Disordered" evidence="4">
    <location>
        <begin position="772"/>
        <end position="804"/>
    </location>
</feature>
<name>D7FWL9_ECTSI</name>
<evidence type="ECO:0000256" key="3">
    <source>
        <dbReference type="PROSITE-ProRule" id="PRU10141"/>
    </source>
</evidence>
<feature type="region of interest" description="Disordered" evidence="4">
    <location>
        <begin position="14"/>
        <end position="74"/>
    </location>
</feature>